<name>A0ABT4TGI9_9ACTN</name>
<evidence type="ECO:0000313" key="4">
    <source>
        <dbReference type="Proteomes" id="UP001165685"/>
    </source>
</evidence>
<evidence type="ECO:0000313" key="3">
    <source>
        <dbReference type="EMBL" id="MDA2803828.1"/>
    </source>
</evidence>
<keyword evidence="4" id="KW-1185">Reference proteome</keyword>
<keyword evidence="1 3" id="KW-0378">Hydrolase</keyword>
<feature type="domain" description="AB hydrolase-1" evidence="2">
    <location>
        <begin position="13"/>
        <end position="243"/>
    </location>
</feature>
<organism evidence="3 4">
    <name type="scientific">Nocardiopsis suaedae</name>
    <dbReference type="NCBI Taxonomy" id="3018444"/>
    <lineage>
        <taxon>Bacteria</taxon>
        <taxon>Bacillati</taxon>
        <taxon>Actinomycetota</taxon>
        <taxon>Actinomycetes</taxon>
        <taxon>Streptosporangiales</taxon>
        <taxon>Nocardiopsidaceae</taxon>
        <taxon>Nocardiopsis</taxon>
    </lineage>
</organism>
<evidence type="ECO:0000256" key="1">
    <source>
        <dbReference type="ARBA" id="ARBA00022801"/>
    </source>
</evidence>
<dbReference type="GO" id="GO:0016787">
    <property type="term" value="F:hydrolase activity"/>
    <property type="evidence" value="ECO:0007669"/>
    <property type="project" value="UniProtKB-KW"/>
</dbReference>
<dbReference type="Gene3D" id="3.40.50.1820">
    <property type="entry name" value="alpha/beta hydrolase"/>
    <property type="match status" value="1"/>
</dbReference>
<dbReference type="InterPro" id="IPR000073">
    <property type="entry name" value="AB_hydrolase_1"/>
</dbReference>
<dbReference type="InterPro" id="IPR029058">
    <property type="entry name" value="AB_hydrolase_fold"/>
</dbReference>
<evidence type="ECO:0000259" key="2">
    <source>
        <dbReference type="Pfam" id="PF00561"/>
    </source>
</evidence>
<dbReference type="PANTHER" id="PTHR43798:SF31">
    <property type="entry name" value="AB HYDROLASE SUPERFAMILY PROTEIN YCLE"/>
    <property type="match status" value="1"/>
</dbReference>
<gene>
    <name evidence="3" type="ORF">O4U47_04835</name>
</gene>
<accession>A0ABT4TGI9</accession>
<dbReference type="PRINTS" id="PR00412">
    <property type="entry name" value="EPOXHYDRLASE"/>
</dbReference>
<dbReference type="PANTHER" id="PTHR43798">
    <property type="entry name" value="MONOACYLGLYCEROL LIPASE"/>
    <property type="match status" value="1"/>
</dbReference>
<dbReference type="SUPFAM" id="SSF53474">
    <property type="entry name" value="alpha/beta-Hydrolases"/>
    <property type="match status" value="1"/>
</dbReference>
<dbReference type="InterPro" id="IPR000639">
    <property type="entry name" value="Epox_hydrolase-like"/>
</dbReference>
<dbReference type="Proteomes" id="UP001165685">
    <property type="component" value="Unassembled WGS sequence"/>
</dbReference>
<reference evidence="3" key="1">
    <citation type="submission" date="2023-01" db="EMBL/GenBank/DDBJ databases">
        <title>Draft genome sequence of Nocardiopsis sp. LSu2-4 isolated from halophytes.</title>
        <authorList>
            <person name="Duangmal K."/>
            <person name="Chantavorakit T."/>
        </authorList>
    </citation>
    <scope>NUCLEOTIDE SEQUENCE</scope>
    <source>
        <strain evidence="3">LSu2-4</strain>
    </source>
</reference>
<dbReference type="InterPro" id="IPR050266">
    <property type="entry name" value="AB_hydrolase_sf"/>
</dbReference>
<sequence length="259" mass="27274">MSALDDLGPEDGPPVLLFHGHPFDRSMWRPQAERLASAGHRALVPDLRGYGQAPPAGHATPFDAFARDGAALLDRLGLESAVVGGLSMGGQIAMEFHRLFPDRVRGLLLAATSAPPETPGGRDRRDAAADRVLAEGMDAYAHELLSGMLAPATAGRDPDLARYVLEMMCAAPPQGAAAGLRGRARRADPRPSLARAAVPTVVIVGTEDPFTPVEEARAIRELVPGARLTVLPGTAHLPNLEDPEGFGRALDSLSETITP</sequence>
<dbReference type="PRINTS" id="PR00111">
    <property type="entry name" value="ABHYDROLASE"/>
</dbReference>
<dbReference type="EMBL" id="JAQFWP010000006">
    <property type="protein sequence ID" value="MDA2803828.1"/>
    <property type="molecule type" value="Genomic_DNA"/>
</dbReference>
<comment type="caution">
    <text evidence="3">The sequence shown here is derived from an EMBL/GenBank/DDBJ whole genome shotgun (WGS) entry which is preliminary data.</text>
</comment>
<proteinExistence type="predicted"/>
<dbReference type="RefSeq" id="WP_270676318.1">
    <property type="nucleotide sequence ID" value="NZ_JAQFWP010000006.1"/>
</dbReference>
<dbReference type="Pfam" id="PF00561">
    <property type="entry name" value="Abhydrolase_1"/>
    <property type="match status" value="1"/>
</dbReference>
<protein>
    <submittedName>
        <fullName evidence="3">Alpha/beta fold hydrolase</fullName>
    </submittedName>
</protein>